<dbReference type="Pfam" id="PF00239">
    <property type="entry name" value="Resolvase"/>
    <property type="match status" value="1"/>
</dbReference>
<accession>A0A857CZY7</accession>
<gene>
    <name evidence="6" type="ORF">GQR42_04785</name>
</gene>
<keyword evidence="1" id="KW-0229">DNA integration</keyword>
<evidence type="ECO:0000313" key="6">
    <source>
        <dbReference type="EMBL" id="QGZ89018.1"/>
    </source>
</evidence>
<dbReference type="InterPro" id="IPR036162">
    <property type="entry name" value="Resolvase-like_N_sf"/>
</dbReference>
<dbReference type="InterPro" id="IPR006119">
    <property type="entry name" value="Resolv_N"/>
</dbReference>
<dbReference type="PANTHER" id="PTHR36172">
    <property type="match status" value="1"/>
</dbReference>
<dbReference type="PROSITE" id="PS00397">
    <property type="entry name" value="RECOMBINASES_1"/>
    <property type="match status" value="1"/>
</dbReference>
<evidence type="ECO:0000313" key="7">
    <source>
        <dbReference type="Proteomes" id="UP000438345"/>
    </source>
</evidence>
<feature type="domain" description="Resolvase/invertase-type recombinase catalytic" evidence="5">
    <location>
        <begin position="17"/>
        <end position="67"/>
    </location>
</feature>
<dbReference type="InterPro" id="IPR006118">
    <property type="entry name" value="Recombinase_CS"/>
</dbReference>
<evidence type="ECO:0000259" key="5">
    <source>
        <dbReference type="Pfam" id="PF00239"/>
    </source>
</evidence>
<dbReference type="Gene3D" id="3.40.50.1390">
    <property type="entry name" value="Resolvase, N-terminal catalytic domain"/>
    <property type="match status" value="1"/>
</dbReference>
<dbReference type="PANTHER" id="PTHR36172:SF1">
    <property type="entry name" value="RESOLVASE-RELATED"/>
    <property type="match status" value="1"/>
</dbReference>
<evidence type="ECO:0000256" key="2">
    <source>
        <dbReference type="ARBA" id="ARBA00023125"/>
    </source>
</evidence>
<dbReference type="InterPro" id="IPR051491">
    <property type="entry name" value="Recombinase/Transposase-rel"/>
</dbReference>
<dbReference type="Proteomes" id="UP000438345">
    <property type="component" value="Chromosome"/>
</dbReference>
<dbReference type="EMBL" id="CP046973">
    <property type="protein sequence ID" value="QGZ89018.1"/>
    <property type="molecule type" value="Genomic_DNA"/>
</dbReference>
<dbReference type="SUPFAM" id="SSF53041">
    <property type="entry name" value="Resolvase-like"/>
    <property type="match status" value="1"/>
</dbReference>
<evidence type="ECO:0000256" key="3">
    <source>
        <dbReference type="ARBA" id="ARBA00023172"/>
    </source>
</evidence>
<feature type="active site" description="O-(5'-phospho-DNA)-serine intermediate" evidence="4">
    <location>
        <position position="23"/>
    </location>
</feature>
<evidence type="ECO:0000256" key="4">
    <source>
        <dbReference type="PROSITE-ProRule" id="PRU10137"/>
    </source>
</evidence>
<dbReference type="AlphaFoldDB" id="A0A857CZY7"/>
<dbReference type="GO" id="GO:0003677">
    <property type="term" value="F:DNA binding"/>
    <property type="evidence" value="ECO:0007669"/>
    <property type="project" value="UniProtKB-KW"/>
</dbReference>
<dbReference type="GO" id="GO:0000150">
    <property type="term" value="F:DNA strand exchange activity"/>
    <property type="evidence" value="ECO:0007669"/>
    <property type="project" value="InterPro"/>
</dbReference>
<dbReference type="RefSeq" id="WP_158199103.1">
    <property type="nucleotide sequence ID" value="NZ_CP046973.1"/>
</dbReference>
<evidence type="ECO:0000256" key="1">
    <source>
        <dbReference type="ARBA" id="ARBA00022908"/>
    </source>
</evidence>
<keyword evidence="2" id="KW-0238">DNA-binding</keyword>
<reference evidence="6 7" key="1">
    <citation type="submission" date="2019-12" db="EMBL/GenBank/DDBJ databases">
        <title>Complete genome sequence of Microcystis aeruginosa strain FD4.</title>
        <authorList>
            <person name="Urakawa H."/>
        </authorList>
    </citation>
    <scope>NUCLEOTIDE SEQUENCE [LARGE SCALE GENOMIC DNA]</scope>
    <source>
        <strain evidence="6 7">FD4</strain>
    </source>
</reference>
<protein>
    <recommendedName>
        <fullName evidence="5">Resolvase/invertase-type recombinase catalytic domain-containing protein</fullName>
    </recommendedName>
</protein>
<name>A0A857CZY7_MICAE</name>
<keyword evidence="3" id="KW-0233">DNA recombination</keyword>
<organism evidence="6 7">
    <name type="scientific">Microcystis aeruginosa FD4</name>
    <dbReference type="NCBI Taxonomy" id="2686288"/>
    <lineage>
        <taxon>Bacteria</taxon>
        <taxon>Bacillati</taxon>
        <taxon>Cyanobacteriota</taxon>
        <taxon>Cyanophyceae</taxon>
        <taxon>Oscillatoriophycideae</taxon>
        <taxon>Chroococcales</taxon>
        <taxon>Microcystaceae</taxon>
        <taxon>Microcystis</taxon>
    </lineage>
</organism>
<sequence>MYDVQSYVNGAARASLVCYCRVSSIKQRDDLEGQVSFMRGFYPEAEIIKDIGSGLNFQRKGLRAIRDLRFDHVPFGRTQFAPTLWTKSVTVGAPGTCALRAEGVC</sequence>
<proteinExistence type="predicted"/>
<dbReference type="GO" id="GO:0015074">
    <property type="term" value="P:DNA integration"/>
    <property type="evidence" value="ECO:0007669"/>
    <property type="project" value="UniProtKB-KW"/>
</dbReference>